<dbReference type="GO" id="GO:0004016">
    <property type="term" value="F:adenylate cyclase activity"/>
    <property type="evidence" value="ECO:0007669"/>
    <property type="project" value="TreeGrafter"/>
</dbReference>
<organism evidence="4 5">
    <name type="scientific">Catenuloplanes atrovinosus</name>
    <dbReference type="NCBI Taxonomy" id="137266"/>
    <lineage>
        <taxon>Bacteria</taxon>
        <taxon>Bacillati</taxon>
        <taxon>Actinomycetota</taxon>
        <taxon>Actinomycetes</taxon>
        <taxon>Micromonosporales</taxon>
        <taxon>Micromonosporaceae</taxon>
        <taxon>Catenuloplanes</taxon>
    </lineage>
</organism>
<protein>
    <submittedName>
        <fullName evidence="4">Tetratricopeptide (TPR) repeat protein</fullName>
    </submittedName>
</protein>
<dbReference type="EMBL" id="JAVDYB010000001">
    <property type="protein sequence ID" value="MDR7276298.1"/>
    <property type="molecule type" value="Genomic_DNA"/>
</dbReference>
<keyword evidence="1" id="KW-0547">Nucleotide-binding</keyword>
<proteinExistence type="predicted"/>
<dbReference type="SUPFAM" id="SSF48452">
    <property type="entry name" value="TPR-like"/>
    <property type="match status" value="2"/>
</dbReference>
<comment type="caution">
    <text evidence="4">The sequence shown here is derived from an EMBL/GenBank/DDBJ whole genome shotgun (WGS) entry which is preliminary data.</text>
</comment>
<evidence type="ECO:0000259" key="3">
    <source>
        <dbReference type="SMART" id="SM00382"/>
    </source>
</evidence>
<reference evidence="4" key="1">
    <citation type="submission" date="2023-07" db="EMBL/GenBank/DDBJ databases">
        <title>Sequencing the genomes of 1000 actinobacteria strains.</title>
        <authorList>
            <person name="Klenk H.-P."/>
        </authorList>
    </citation>
    <scope>NUCLEOTIDE SEQUENCE</scope>
    <source>
        <strain evidence="4">DSM 44707</strain>
    </source>
</reference>
<dbReference type="Pfam" id="PF13191">
    <property type="entry name" value="AAA_16"/>
    <property type="match status" value="1"/>
</dbReference>
<evidence type="ECO:0000313" key="5">
    <source>
        <dbReference type="Proteomes" id="UP001183643"/>
    </source>
</evidence>
<gene>
    <name evidence="4" type="ORF">J2S41_003076</name>
</gene>
<evidence type="ECO:0000313" key="4">
    <source>
        <dbReference type="EMBL" id="MDR7276298.1"/>
    </source>
</evidence>
<dbReference type="AlphaFoldDB" id="A0AAE4C9Q0"/>
<dbReference type="InterPro" id="IPR041664">
    <property type="entry name" value="AAA_16"/>
</dbReference>
<dbReference type="InterPro" id="IPR003593">
    <property type="entry name" value="AAA+_ATPase"/>
</dbReference>
<keyword evidence="2" id="KW-0067">ATP-binding</keyword>
<evidence type="ECO:0000256" key="2">
    <source>
        <dbReference type="ARBA" id="ARBA00022840"/>
    </source>
</evidence>
<feature type="domain" description="AAA+ ATPase" evidence="3">
    <location>
        <begin position="28"/>
        <end position="177"/>
    </location>
</feature>
<dbReference type="RefSeq" id="WP_310368328.1">
    <property type="nucleotide sequence ID" value="NZ_JAVDYB010000001.1"/>
</dbReference>
<dbReference type="Gene3D" id="3.40.50.300">
    <property type="entry name" value="P-loop containing nucleotide triphosphate hydrolases"/>
    <property type="match status" value="1"/>
</dbReference>
<dbReference type="PANTHER" id="PTHR16305:SF35">
    <property type="entry name" value="TRANSCRIPTIONAL ACTIVATOR DOMAIN"/>
    <property type="match status" value="1"/>
</dbReference>
<sequence>MSQRFEFVGRAAEAGMLHRAWRAARDGGPRLAAVHGPAGIGKTALVRHVLTTMDGAPRAIRVSADRAGFVSPWAVLTAILRELAGEPVPLAETADPFLVASTLAGLIERAGGLIVFVDDAHRADAPSLAALRHASGRATGHPLLIVLAYQDGIDPTWRLAGQDADPDRAQQWVDDADPARVDEITLGGLTVDDLMHVAHARKRQLPTAAAVRLHEITGGHPVHAVHLLDRYDPGTLTAAIGPLDAPPDVARAVAAGLADLPAEVQDVIMAAAVLGRRFSVADVRELHGADVRVALAAGVEAGLLDEEPGSAGRRLRFVTTLVRDAAYARLPADRRGALHRAAAKLGDRDTVWHRVAASDRPDEHLAEAVARVARTEQRAGRPQRAARFLAQALELTPRDSPHRAARLLEAVELLLVSGDIATAARYLDALDDLPPSPWRSYVRSYLLLIGGDLPAAQAGFRAALDDLDASAGAPAGPDAGGDAAPVDLEARICGQIAIVGIVELRHEDTVSYADRALALGPRDPSVLTFAWFARSVGLAMVGDGAAALAALTSSTALVRASGLDALVARGMIHLWADELDAARDDLTEAVRRATRGESLRIGQALAYLAETEFRRGDLDAAVHLARWAADDAEANARFWDFALVRALGAYPHAARGDWETAEELVRSAGNTAVTRIGRAYFAGGLAALAQARDDPGALLTAADDLAAVLDVGEPGTHLFGPLRADALSRLGRLDEATAELTAFRSRYDHLGRASARMAADRVAAQIALAAGDPATARDLAFAALRAAERVGLPLEAGRVRMVAARCLTALGRRRAAERFVDRALRGFRECGAGAYHGQASALAAELSLPVGRHTGHGLGAHERRAIRLHLDGATHAAIAAAMHYRPKSIENLMRAVRHGKLEIQPVEDEDAVLAEAVAEGVPAADRGDVPGPSRR</sequence>
<evidence type="ECO:0000256" key="1">
    <source>
        <dbReference type="ARBA" id="ARBA00022741"/>
    </source>
</evidence>
<accession>A0AAE4C9Q0</accession>
<dbReference type="Gene3D" id="1.25.40.10">
    <property type="entry name" value="Tetratricopeptide repeat domain"/>
    <property type="match status" value="2"/>
</dbReference>
<keyword evidence="5" id="KW-1185">Reference proteome</keyword>
<dbReference type="SMART" id="SM00382">
    <property type="entry name" value="AAA"/>
    <property type="match status" value="1"/>
</dbReference>
<name>A0AAE4C9Q0_9ACTN</name>
<dbReference type="GO" id="GO:0005737">
    <property type="term" value="C:cytoplasm"/>
    <property type="evidence" value="ECO:0007669"/>
    <property type="project" value="TreeGrafter"/>
</dbReference>
<dbReference type="PANTHER" id="PTHR16305">
    <property type="entry name" value="TESTICULAR SOLUBLE ADENYLYL CYCLASE"/>
    <property type="match status" value="1"/>
</dbReference>
<dbReference type="GO" id="GO:0005524">
    <property type="term" value="F:ATP binding"/>
    <property type="evidence" value="ECO:0007669"/>
    <property type="project" value="UniProtKB-KW"/>
</dbReference>
<dbReference type="SUPFAM" id="SSF52540">
    <property type="entry name" value="P-loop containing nucleoside triphosphate hydrolases"/>
    <property type="match status" value="1"/>
</dbReference>
<dbReference type="Proteomes" id="UP001183643">
    <property type="component" value="Unassembled WGS sequence"/>
</dbReference>
<dbReference type="InterPro" id="IPR027417">
    <property type="entry name" value="P-loop_NTPase"/>
</dbReference>
<dbReference type="InterPro" id="IPR011990">
    <property type="entry name" value="TPR-like_helical_dom_sf"/>
</dbReference>